<feature type="region of interest" description="Disordered" evidence="6">
    <location>
        <begin position="1"/>
        <end position="99"/>
    </location>
</feature>
<evidence type="ECO:0000313" key="9">
    <source>
        <dbReference type="Proteomes" id="UP000242875"/>
    </source>
</evidence>
<evidence type="ECO:0000256" key="5">
    <source>
        <dbReference type="PROSITE-ProRule" id="PRU00723"/>
    </source>
</evidence>
<dbReference type="InterPro" id="IPR041367">
    <property type="entry name" value="Znf-CCCH_4"/>
</dbReference>
<dbReference type="PANTHER" id="PTHR11224:SF10">
    <property type="entry name" value="IP09428P-RELATED"/>
    <property type="match status" value="1"/>
</dbReference>
<feature type="domain" description="C3H1-type" evidence="7">
    <location>
        <begin position="100"/>
        <end position="127"/>
    </location>
</feature>
<dbReference type="PROSITE" id="PS50103">
    <property type="entry name" value="ZF_C3H1"/>
    <property type="match status" value="2"/>
</dbReference>
<dbReference type="Proteomes" id="UP000242875">
    <property type="component" value="Unassembled WGS sequence"/>
</dbReference>
<feature type="compositionally biased region" description="Polar residues" evidence="6">
    <location>
        <begin position="296"/>
        <end position="307"/>
    </location>
</feature>
<dbReference type="AlphaFoldDB" id="A0A261Y0Z3"/>
<dbReference type="GO" id="GO:0061630">
    <property type="term" value="F:ubiquitin protein ligase activity"/>
    <property type="evidence" value="ECO:0007669"/>
    <property type="project" value="InterPro"/>
</dbReference>
<feature type="compositionally biased region" description="Basic and acidic residues" evidence="6">
    <location>
        <begin position="360"/>
        <end position="372"/>
    </location>
</feature>
<dbReference type="SUPFAM" id="SSF90229">
    <property type="entry name" value="CCCH zinc finger"/>
    <property type="match status" value="2"/>
</dbReference>
<feature type="compositionally biased region" description="Basic and acidic residues" evidence="6">
    <location>
        <begin position="30"/>
        <end position="44"/>
    </location>
</feature>
<keyword evidence="4 5" id="KW-0862">Zinc</keyword>
<dbReference type="OrthoDB" id="411372at2759"/>
<comment type="caution">
    <text evidence="8">The sequence shown here is derived from an EMBL/GenBank/DDBJ whole genome shotgun (WGS) entry which is preliminary data.</text>
</comment>
<evidence type="ECO:0000259" key="7">
    <source>
        <dbReference type="PROSITE" id="PS50103"/>
    </source>
</evidence>
<dbReference type="GO" id="GO:0008270">
    <property type="term" value="F:zinc ion binding"/>
    <property type="evidence" value="ECO:0007669"/>
    <property type="project" value="UniProtKB-KW"/>
</dbReference>
<dbReference type="EMBL" id="MVBO01000046">
    <property type="protein sequence ID" value="OZJ04289.1"/>
    <property type="molecule type" value="Genomic_DNA"/>
</dbReference>
<dbReference type="Pfam" id="PF18044">
    <property type="entry name" value="zf-CCCH_4"/>
    <property type="match status" value="1"/>
</dbReference>
<dbReference type="InterPro" id="IPR036855">
    <property type="entry name" value="Znf_CCCH_sf"/>
</dbReference>
<feature type="zinc finger region" description="C3H1-type" evidence="5">
    <location>
        <begin position="100"/>
        <end position="127"/>
    </location>
</feature>
<feature type="region of interest" description="Disordered" evidence="6">
    <location>
        <begin position="416"/>
        <end position="479"/>
    </location>
</feature>
<proteinExistence type="predicted"/>
<feature type="zinc finger region" description="C3H1-type" evidence="5">
    <location>
        <begin position="130"/>
        <end position="157"/>
    </location>
</feature>
<keyword evidence="1 5" id="KW-0479">Metal-binding</keyword>
<dbReference type="GO" id="GO:0000209">
    <property type="term" value="P:protein polyubiquitination"/>
    <property type="evidence" value="ECO:0007669"/>
    <property type="project" value="InterPro"/>
</dbReference>
<dbReference type="PANTHER" id="PTHR11224">
    <property type="entry name" value="MAKORIN-RELATED"/>
    <property type="match status" value="1"/>
</dbReference>
<accession>A0A261Y0Z3</accession>
<feature type="region of interest" description="Disordered" evidence="6">
    <location>
        <begin position="291"/>
        <end position="321"/>
    </location>
</feature>
<dbReference type="InterPro" id="IPR000571">
    <property type="entry name" value="Znf_CCCH"/>
</dbReference>
<feature type="compositionally biased region" description="Low complexity" evidence="6">
    <location>
        <begin position="88"/>
        <end position="97"/>
    </location>
</feature>
<dbReference type="Gene3D" id="4.10.1000.10">
    <property type="entry name" value="Zinc finger, CCCH-type"/>
    <property type="match status" value="1"/>
</dbReference>
<evidence type="ECO:0000256" key="4">
    <source>
        <dbReference type="ARBA" id="ARBA00022833"/>
    </source>
</evidence>
<organism evidence="8 9">
    <name type="scientific">Bifiguratus adelaidae</name>
    <dbReference type="NCBI Taxonomy" id="1938954"/>
    <lineage>
        <taxon>Eukaryota</taxon>
        <taxon>Fungi</taxon>
        <taxon>Fungi incertae sedis</taxon>
        <taxon>Mucoromycota</taxon>
        <taxon>Mucoromycotina</taxon>
        <taxon>Endogonomycetes</taxon>
        <taxon>Endogonales</taxon>
        <taxon>Endogonales incertae sedis</taxon>
        <taxon>Bifiguratus</taxon>
    </lineage>
</organism>
<dbReference type="SMART" id="SM00356">
    <property type="entry name" value="ZnF_C3H1"/>
    <property type="match status" value="2"/>
</dbReference>
<evidence type="ECO:0000313" key="8">
    <source>
        <dbReference type="EMBL" id="OZJ04289.1"/>
    </source>
</evidence>
<dbReference type="Pfam" id="PF00642">
    <property type="entry name" value="zf-CCCH"/>
    <property type="match status" value="1"/>
</dbReference>
<feature type="region of interest" description="Disordered" evidence="6">
    <location>
        <begin position="360"/>
        <end position="397"/>
    </location>
</feature>
<feature type="compositionally biased region" description="Polar residues" evidence="6">
    <location>
        <begin position="64"/>
        <end position="83"/>
    </location>
</feature>
<evidence type="ECO:0000256" key="1">
    <source>
        <dbReference type="ARBA" id="ARBA00022723"/>
    </source>
</evidence>
<keyword evidence="2" id="KW-0677">Repeat</keyword>
<feature type="domain" description="C3H1-type" evidence="7">
    <location>
        <begin position="130"/>
        <end position="157"/>
    </location>
</feature>
<protein>
    <recommendedName>
        <fullName evidence="7">C3H1-type domain-containing protein</fullName>
    </recommendedName>
</protein>
<gene>
    <name evidence="8" type="ORF">BZG36_02579</name>
</gene>
<evidence type="ECO:0000256" key="3">
    <source>
        <dbReference type="ARBA" id="ARBA00022771"/>
    </source>
</evidence>
<evidence type="ECO:0000256" key="2">
    <source>
        <dbReference type="ARBA" id="ARBA00022737"/>
    </source>
</evidence>
<name>A0A261Y0Z3_9FUNG</name>
<evidence type="ECO:0000256" key="6">
    <source>
        <dbReference type="SAM" id="MobiDB-lite"/>
    </source>
</evidence>
<dbReference type="InterPro" id="IPR045072">
    <property type="entry name" value="MKRN-like"/>
</dbReference>
<reference evidence="8 9" key="1">
    <citation type="journal article" date="2017" name="Mycologia">
        <title>Bifiguratus adelaidae, gen. et sp. nov., a new member of Mucoromycotina in endophytic and soil-dwelling habitats.</title>
        <authorList>
            <person name="Torres-Cruz T.J."/>
            <person name="Billingsley Tobias T.L."/>
            <person name="Almatruk M."/>
            <person name="Hesse C."/>
            <person name="Kuske C.R."/>
            <person name="Desiro A."/>
            <person name="Benucci G.M."/>
            <person name="Bonito G."/>
            <person name="Stajich J.E."/>
            <person name="Dunlap C."/>
            <person name="Arnold A.E."/>
            <person name="Porras-Alfaro A."/>
        </authorList>
    </citation>
    <scope>NUCLEOTIDE SEQUENCE [LARGE SCALE GENOMIC DNA]</scope>
    <source>
        <strain evidence="8 9">AZ0501</strain>
    </source>
</reference>
<keyword evidence="9" id="KW-1185">Reference proteome</keyword>
<keyword evidence="3 5" id="KW-0863">Zinc-finger</keyword>
<sequence>MLTGAHDLSASLPSSDTSPDPMLVSIPPTFREERFSPRKLDARPKNIQIPPQQHLAGQAAANPYDQSDSRIASADWSSGNRGRQASLPPRSSGSGRSHPNVSHVPCKFYRMGACSAGVNCQFSHSISVGAAPTTVCKYFLKGNCRFGSKCALPHIIPRLPRHPQSLAGVAPSLPSSTLPSPWDKQLQPLADITRHSAGPKYATPYSQELNFIDPQTIDDELDEIRQHMRNLSMTALSRGRDNAAMAWTETGTDDILQLIPKTPKTPIQFEAPQRSLMPLLIRSYSDTFTLPVAGSDASSNRRNTMVTDQGRLSPVPLSPTYPSHYPSSQINEDVRRQLPSYLSDVLTTEDLAKMQRREHIRKLSGESGRIRGDAASAWPSQSTTEMKNRAQGQPHRSEMAEDPLLGVDANWTRAQIFPPSGTTRKGPYPTTYSSPFGANSPIAAETDQPATEKKPSARQKQFFNTDDIISFSSEEDSQP</sequence>